<keyword evidence="1" id="KW-0614">Plasmid</keyword>
<dbReference type="RefSeq" id="YP_005229651.1">
    <property type="nucleotide sequence ID" value="NC_016846.1"/>
</dbReference>
<name>A0A0H3GW15_KLEPH</name>
<dbReference type="Proteomes" id="UP000007841">
    <property type="component" value="Plasmid pKPHS2"/>
</dbReference>
<dbReference type="KEGG" id="kpm:KPHS_p200350"/>
<keyword evidence="2" id="KW-1185">Reference proteome</keyword>
<dbReference type="RefSeq" id="WP_014343469.1">
    <property type="nucleotide sequence ID" value="NC_016846.1"/>
</dbReference>
<dbReference type="EMBL" id="CP003224">
    <property type="protein sequence ID" value="AEW92084.1"/>
    <property type="molecule type" value="Genomic_DNA"/>
</dbReference>
<accession>A0A0H3GW15</accession>
<protein>
    <submittedName>
        <fullName evidence="1">Uncharacterized protein</fullName>
    </submittedName>
</protein>
<sequence>MKVELGVAAGCNQAATAGIRGLTLSGTKTHVKKSFFNIIEAFIRVIVS</sequence>
<gene>
    <name evidence="1" type="ordered locus">KPHS_p200350</name>
</gene>
<dbReference type="GeneID" id="11844848"/>
<organism evidence="1 2">
    <name type="scientific">Klebsiella pneumoniae subsp. pneumoniae (strain HS11286)</name>
    <dbReference type="NCBI Taxonomy" id="1125630"/>
    <lineage>
        <taxon>Bacteria</taxon>
        <taxon>Pseudomonadati</taxon>
        <taxon>Pseudomonadota</taxon>
        <taxon>Gammaproteobacteria</taxon>
        <taxon>Enterobacterales</taxon>
        <taxon>Enterobacteriaceae</taxon>
        <taxon>Klebsiella/Raoultella group</taxon>
        <taxon>Klebsiella</taxon>
        <taxon>Klebsiella pneumoniae complex</taxon>
    </lineage>
</organism>
<dbReference type="HOGENOM" id="CLU_3153898_0_0_6"/>
<dbReference type="AlphaFoldDB" id="A0A0H3GW15"/>
<evidence type="ECO:0000313" key="1">
    <source>
        <dbReference type="EMBL" id="AEW92084.1"/>
    </source>
</evidence>
<geneLocation type="plasmid" evidence="1 2">
    <name>pKPHS2</name>
</geneLocation>
<reference evidence="2" key="1">
    <citation type="journal article" date="2012" name="J. Bacteriol.">
        <title>Complete genome sequence of Klebsiella pneumoniae subsp. pneumoniae HS11286, a multidrug-resistant strain isolated from human sputum.</title>
        <authorList>
            <person name="Liu P."/>
            <person name="Li P."/>
            <person name="Jiang X."/>
            <person name="Bi D."/>
            <person name="Xie Y."/>
            <person name="Tai C."/>
            <person name="Deng Z."/>
            <person name="Rajakumar K."/>
            <person name="Ou H.Y."/>
        </authorList>
    </citation>
    <scope>NUCLEOTIDE SEQUENCE [LARGE SCALE GENOMIC DNA]</scope>
    <source>
        <strain evidence="2">HS11286</strain>
        <plasmid evidence="2">pKPHS2</plasmid>
    </source>
</reference>
<evidence type="ECO:0000313" key="2">
    <source>
        <dbReference type="Proteomes" id="UP000007841"/>
    </source>
</evidence>
<proteinExistence type="predicted"/>